<keyword evidence="1" id="KW-0863">Zinc-finger</keyword>
<dbReference type="Gene3D" id="4.10.60.10">
    <property type="entry name" value="Zinc finger, CCHC-type"/>
    <property type="match status" value="1"/>
</dbReference>
<comment type="caution">
    <text evidence="3">The sequence shown here is derived from an EMBL/GenBank/DDBJ whole genome shotgun (WGS) entry which is preliminary data.</text>
</comment>
<evidence type="ECO:0000313" key="3">
    <source>
        <dbReference type="EMBL" id="GFD16132.1"/>
    </source>
</evidence>
<dbReference type="EMBL" id="BKCJ011291200">
    <property type="protein sequence ID" value="GFD16132.1"/>
    <property type="molecule type" value="Genomic_DNA"/>
</dbReference>
<proteinExistence type="predicted"/>
<gene>
    <name evidence="3" type="ORF">Tci_888101</name>
</gene>
<keyword evidence="1" id="KW-0479">Metal-binding</keyword>
<feature type="domain" description="CCHC-type" evidence="2">
    <location>
        <begin position="79"/>
        <end position="93"/>
    </location>
</feature>
<evidence type="ECO:0000256" key="1">
    <source>
        <dbReference type="PROSITE-ProRule" id="PRU00047"/>
    </source>
</evidence>
<organism evidence="3">
    <name type="scientific">Tanacetum cinerariifolium</name>
    <name type="common">Dalmatian daisy</name>
    <name type="synonym">Chrysanthemum cinerariifolium</name>
    <dbReference type="NCBI Taxonomy" id="118510"/>
    <lineage>
        <taxon>Eukaryota</taxon>
        <taxon>Viridiplantae</taxon>
        <taxon>Streptophyta</taxon>
        <taxon>Embryophyta</taxon>
        <taxon>Tracheophyta</taxon>
        <taxon>Spermatophyta</taxon>
        <taxon>Magnoliopsida</taxon>
        <taxon>eudicotyledons</taxon>
        <taxon>Gunneridae</taxon>
        <taxon>Pentapetalae</taxon>
        <taxon>asterids</taxon>
        <taxon>campanulids</taxon>
        <taxon>Asterales</taxon>
        <taxon>Asteraceae</taxon>
        <taxon>Asteroideae</taxon>
        <taxon>Anthemideae</taxon>
        <taxon>Anthemidinae</taxon>
        <taxon>Tanacetum</taxon>
    </lineage>
</organism>
<dbReference type="InterPro" id="IPR036875">
    <property type="entry name" value="Znf_CCHC_sf"/>
</dbReference>
<sequence>FVSSNSTSSINKAVNTAYGVTTSSTQATAINSTTIDNLSDVIIYGYANNESKEILEKHWKEVFINDNKTIGFDKSKVECYNCHKRGYFARECRALRSQDTKHKESTRTVPMETPASAALVSCDGLGGYDWSNQAKDGLTNFALIAYSSISSISEVSTDSNCS</sequence>
<name>A0A699TYT8_TANCI</name>
<feature type="non-terminal residue" evidence="3">
    <location>
        <position position="1"/>
    </location>
</feature>
<keyword evidence="1" id="KW-0862">Zinc</keyword>
<dbReference type="PROSITE" id="PS50158">
    <property type="entry name" value="ZF_CCHC"/>
    <property type="match status" value="1"/>
</dbReference>
<dbReference type="AlphaFoldDB" id="A0A699TYT8"/>
<accession>A0A699TYT8</accession>
<evidence type="ECO:0000259" key="2">
    <source>
        <dbReference type="PROSITE" id="PS50158"/>
    </source>
</evidence>
<dbReference type="GO" id="GO:0003676">
    <property type="term" value="F:nucleic acid binding"/>
    <property type="evidence" value="ECO:0007669"/>
    <property type="project" value="InterPro"/>
</dbReference>
<dbReference type="GO" id="GO:0008270">
    <property type="term" value="F:zinc ion binding"/>
    <property type="evidence" value="ECO:0007669"/>
    <property type="project" value="UniProtKB-KW"/>
</dbReference>
<reference evidence="3" key="1">
    <citation type="journal article" date="2019" name="Sci. Rep.">
        <title>Draft genome of Tanacetum cinerariifolium, the natural source of mosquito coil.</title>
        <authorList>
            <person name="Yamashiro T."/>
            <person name="Shiraishi A."/>
            <person name="Satake H."/>
            <person name="Nakayama K."/>
        </authorList>
    </citation>
    <scope>NUCLEOTIDE SEQUENCE</scope>
</reference>
<dbReference type="SUPFAM" id="SSF57756">
    <property type="entry name" value="Retrovirus zinc finger-like domains"/>
    <property type="match status" value="1"/>
</dbReference>
<protein>
    <recommendedName>
        <fullName evidence="2">CCHC-type domain-containing protein</fullName>
    </recommendedName>
</protein>
<dbReference type="InterPro" id="IPR001878">
    <property type="entry name" value="Znf_CCHC"/>
</dbReference>